<dbReference type="RefSeq" id="WP_216967132.1">
    <property type="nucleotide sequence ID" value="NZ_JAHOPB010000004.1"/>
</dbReference>
<dbReference type="Proteomes" id="UP000727907">
    <property type="component" value="Unassembled WGS sequence"/>
</dbReference>
<comment type="caution">
    <text evidence="1">The sequence shown here is derived from an EMBL/GenBank/DDBJ whole genome shotgun (WGS) entry which is preliminary data.</text>
</comment>
<protein>
    <submittedName>
        <fullName evidence="1">DUF2948 family protein</fullName>
    </submittedName>
</protein>
<proteinExistence type="predicted"/>
<keyword evidence="2" id="KW-1185">Reference proteome</keyword>
<name>A0ABS6IRW9_9HYPH</name>
<dbReference type="InterPro" id="IPR021335">
    <property type="entry name" value="DUF2948"/>
</dbReference>
<gene>
    <name evidence="1" type="ORF">KQ910_26495</name>
</gene>
<sequence length="141" mass="15661">MTGKLKLSALDADDLAILSAAVQDALVAVRDCAYLKDEKRFVLLLNRFRWEADPEQGIGHSRTHSALVFNEVTAVRHHDIPTGEPDRMLEVLAVVLENDHSVLVRFSAGRAIRLEIGRLACHLGDVGEPWPTPWKPAHPVE</sequence>
<organism evidence="1 2">
    <name type="scientific">Reyranella humidisoli</name>
    <dbReference type="NCBI Taxonomy" id="2849149"/>
    <lineage>
        <taxon>Bacteria</taxon>
        <taxon>Pseudomonadati</taxon>
        <taxon>Pseudomonadota</taxon>
        <taxon>Alphaproteobacteria</taxon>
        <taxon>Hyphomicrobiales</taxon>
        <taxon>Reyranellaceae</taxon>
        <taxon>Reyranella</taxon>
    </lineage>
</organism>
<dbReference type="Pfam" id="PF11164">
    <property type="entry name" value="DUF2948"/>
    <property type="match status" value="1"/>
</dbReference>
<evidence type="ECO:0000313" key="1">
    <source>
        <dbReference type="EMBL" id="MBU8877344.1"/>
    </source>
</evidence>
<reference evidence="1 2" key="1">
    <citation type="submission" date="2021-06" db="EMBL/GenBank/DDBJ databases">
        <authorList>
            <person name="Lee D.H."/>
        </authorList>
    </citation>
    <scope>NUCLEOTIDE SEQUENCE [LARGE SCALE GENOMIC DNA]</scope>
    <source>
        <strain evidence="1 2">MMS21-HV4-11</strain>
    </source>
</reference>
<accession>A0ABS6IRW9</accession>
<evidence type="ECO:0000313" key="2">
    <source>
        <dbReference type="Proteomes" id="UP000727907"/>
    </source>
</evidence>
<dbReference type="EMBL" id="JAHOPB010000004">
    <property type="protein sequence ID" value="MBU8877344.1"/>
    <property type="molecule type" value="Genomic_DNA"/>
</dbReference>